<comment type="caution">
    <text evidence="1">The sequence shown here is derived from an EMBL/GenBank/DDBJ whole genome shotgun (WGS) entry which is preliminary data.</text>
</comment>
<gene>
    <name evidence="1" type="ORF">Mlute_02438</name>
</gene>
<dbReference type="Proteomes" id="UP000265800">
    <property type="component" value="Unassembled WGS sequence"/>
</dbReference>
<reference evidence="1 2" key="1">
    <citation type="submission" date="2018-08" db="EMBL/GenBank/DDBJ databases">
        <title>Meiothermus luteus KCTC 52599 genome sequencing project.</title>
        <authorList>
            <person name="Da Costa M.S."/>
            <person name="Albuquerque L."/>
            <person name="Raposo P."/>
            <person name="Froufe H.J.C."/>
            <person name="Barroso C.S."/>
            <person name="Egas C."/>
        </authorList>
    </citation>
    <scope>NUCLEOTIDE SEQUENCE [LARGE SCALE GENOMIC DNA]</scope>
    <source>
        <strain evidence="1 2">KCTC 52599</strain>
    </source>
</reference>
<sequence>MTTVPQNKAQVQDSPFGADQQAKAAVELTAQQVAALYNLLKAEEDYGEGLPLALEALRRELKEKAKALGLTFREGYAYLR</sequence>
<proteinExistence type="predicted"/>
<dbReference type="EMBL" id="QWKZ01000103">
    <property type="protein sequence ID" value="RIH82602.1"/>
    <property type="molecule type" value="Genomic_DNA"/>
</dbReference>
<organism evidence="1 2">
    <name type="scientific">Meiothermus luteus</name>
    <dbReference type="NCBI Taxonomy" id="2026184"/>
    <lineage>
        <taxon>Bacteria</taxon>
        <taxon>Thermotogati</taxon>
        <taxon>Deinococcota</taxon>
        <taxon>Deinococci</taxon>
        <taxon>Thermales</taxon>
        <taxon>Thermaceae</taxon>
        <taxon>Meiothermus</taxon>
    </lineage>
</organism>
<protein>
    <submittedName>
        <fullName evidence="1">Uncharacterized protein</fullName>
    </submittedName>
</protein>
<name>A0A399EJS8_9DEIN</name>
<evidence type="ECO:0000313" key="2">
    <source>
        <dbReference type="Proteomes" id="UP000265800"/>
    </source>
</evidence>
<dbReference type="RefSeq" id="WP_119360961.1">
    <property type="nucleotide sequence ID" value="NZ_QWKZ01000103.1"/>
</dbReference>
<dbReference type="OrthoDB" id="9914989at2"/>
<accession>A0A399EJS8</accession>
<dbReference type="AlphaFoldDB" id="A0A399EJS8"/>
<evidence type="ECO:0000313" key="1">
    <source>
        <dbReference type="EMBL" id="RIH82602.1"/>
    </source>
</evidence>
<keyword evidence="2" id="KW-1185">Reference proteome</keyword>